<dbReference type="GeneID" id="77487325"/>
<dbReference type="Proteomes" id="UP000078516">
    <property type="component" value="Unassembled WGS sequence"/>
</dbReference>
<gene>
    <name evidence="1" type="ORF">A6E74_03280</name>
</gene>
<name>A0A179ETB4_ENTTH</name>
<dbReference type="AlphaFoldDB" id="A0A179ETB4"/>
<dbReference type="PATRIC" id="fig|417368.6.peg.1189"/>
<comment type="caution">
    <text evidence="1">The sequence shown here is derived from an EMBL/GenBank/DDBJ whole genome shotgun (WGS) entry which is preliminary data.</text>
</comment>
<keyword evidence="2" id="KW-1185">Reference proteome</keyword>
<dbReference type="OrthoDB" id="2361109at2"/>
<reference evidence="1 2" key="1">
    <citation type="submission" date="2016-04" db="EMBL/GenBank/DDBJ databases">
        <title>Draft genome of an Enterococcus thailandicus strain isolated from bovine feces.</title>
        <authorList>
            <person name="Beukers A.G."/>
            <person name="Zaheer R."/>
            <person name="Goji N."/>
            <person name="Cook S.R."/>
            <person name="Amoako K."/>
            <person name="Chaves A.V."/>
            <person name="Ward M.P."/>
            <person name="Mcallister T.A."/>
        </authorList>
    </citation>
    <scope>NUCLEOTIDE SEQUENCE [LARGE SCALE GENOMIC DNA]</scope>
    <source>
        <strain evidence="1 2">F0711D 46</strain>
    </source>
</reference>
<evidence type="ECO:0000313" key="1">
    <source>
        <dbReference type="EMBL" id="OAQ56447.1"/>
    </source>
</evidence>
<evidence type="ECO:0000313" key="2">
    <source>
        <dbReference type="Proteomes" id="UP000078516"/>
    </source>
</evidence>
<dbReference type="EMBL" id="LWMN01000010">
    <property type="protein sequence ID" value="OAQ56447.1"/>
    <property type="molecule type" value="Genomic_DNA"/>
</dbReference>
<dbReference type="RefSeq" id="WP_067482126.1">
    <property type="nucleotide sequence ID" value="NZ_BJUG01000002.1"/>
</dbReference>
<dbReference type="KEGG" id="eth:CK496_06685"/>
<proteinExistence type="predicted"/>
<protein>
    <submittedName>
        <fullName evidence="1">Uncharacterized protein</fullName>
    </submittedName>
</protein>
<accession>A0A179ETB4</accession>
<organism evidence="1 2">
    <name type="scientific">Enterococcus thailandicus</name>
    <dbReference type="NCBI Taxonomy" id="417368"/>
    <lineage>
        <taxon>Bacteria</taxon>
        <taxon>Bacillati</taxon>
        <taxon>Bacillota</taxon>
        <taxon>Bacilli</taxon>
        <taxon>Lactobacillales</taxon>
        <taxon>Enterococcaceae</taxon>
        <taxon>Enterococcus</taxon>
    </lineage>
</organism>
<sequence>MERKRERQLIRMMGIWQILDGVVTIGIYGLYQQQIFSGMVESHLAQLKAIDALFGNVFLFVCTFGTLLIGLGLANLVISQRYVKDNQVNIKIGVYLLVQGLFSYLILDIISLALGMTAGIILLARNKGIKLNVQKS</sequence>